<dbReference type="OrthoDB" id="139907at2"/>
<feature type="transmembrane region" description="Helical" evidence="1">
    <location>
        <begin position="327"/>
        <end position="345"/>
    </location>
</feature>
<keyword evidence="1" id="KW-0812">Transmembrane</keyword>
<keyword evidence="1" id="KW-1133">Transmembrane helix</keyword>
<feature type="transmembrane region" description="Helical" evidence="1">
    <location>
        <begin position="441"/>
        <end position="458"/>
    </location>
</feature>
<feature type="transmembrane region" description="Helical" evidence="1">
    <location>
        <begin position="32"/>
        <end position="51"/>
    </location>
</feature>
<feature type="transmembrane region" description="Helical" evidence="1">
    <location>
        <begin position="170"/>
        <end position="190"/>
    </location>
</feature>
<protein>
    <recommendedName>
        <fullName evidence="4">4-amino-4-deoxy-L-arabinose transferase-like glycosyltransferase</fullName>
    </recommendedName>
</protein>
<organism evidence="2 3">
    <name type="scientific">Thermosporothrix hazakensis</name>
    <dbReference type="NCBI Taxonomy" id="644383"/>
    <lineage>
        <taxon>Bacteria</taxon>
        <taxon>Bacillati</taxon>
        <taxon>Chloroflexota</taxon>
        <taxon>Ktedonobacteria</taxon>
        <taxon>Ktedonobacterales</taxon>
        <taxon>Thermosporotrichaceae</taxon>
        <taxon>Thermosporothrix</taxon>
    </lineage>
</organism>
<dbReference type="EMBL" id="QKUF01000028">
    <property type="protein sequence ID" value="PZW22950.1"/>
    <property type="molecule type" value="Genomic_DNA"/>
</dbReference>
<feature type="transmembrane region" description="Helical" evidence="1">
    <location>
        <begin position="71"/>
        <end position="90"/>
    </location>
</feature>
<dbReference type="Proteomes" id="UP000248806">
    <property type="component" value="Unassembled WGS sequence"/>
</dbReference>
<comment type="caution">
    <text evidence="2">The sequence shown here is derived from an EMBL/GenBank/DDBJ whole genome shotgun (WGS) entry which is preliminary data.</text>
</comment>
<evidence type="ECO:0000256" key="1">
    <source>
        <dbReference type="SAM" id="Phobius"/>
    </source>
</evidence>
<reference evidence="2 3" key="1">
    <citation type="submission" date="2018-06" db="EMBL/GenBank/DDBJ databases">
        <title>Genomic Encyclopedia of Archaeal and Bacterial Type Strains, Phase II (KMG-II): from individual species to whole genera.</title>
        <authorList>
            <person name="Goeker M."/>
        </authorList>
    </citation>
    <scope>NUCLEOTIDE SEQUENCE [LARGE SCALE GENOMIC DNA]</scope>
    <source>
        <strain evidence="2 3">ATCC BAA-1881</strain>
    </source>
</reference>
<evidence type="ECO:0008006" key="4">
    <source>
        <dbReference type="Google" id="ProtNLM"/>
    </source>
</evidence>
<feature type="transmembrane region" description="Helical" evidence="1">
    <location>
        <begin position="415"/>
        <end position="434"/>
    </location>
</feature>
<sequence>MRLLGYAYEGVLLRDKLVSLTHIYLQDRRRRWIDSTALLILLLIFLLWRFSLSDVQLERMTGLGLVSALPLQTLGALGLAVLCFVVLLQLKSLREPLLLLYLLTLIFMLYGITSVLEEVPRFATVYRHAGYTEYIMRNGTVDPNLDAYFNWPGFFIFGAFLTRVIHAPDILVFAGWAPLVLNLAYLAPLYGLLGTFTTNKRLLWLGLLVFYLGNWIGQDYFSPQGLSFFCYLVILLILLRWFRGATQPLRVPNWRRLQPAIALLRRYEHWSRQTDEVPQPCTRAQRIVLLTLVLLLFVCVVASHPLTPFFMIASITALVLLRRCHPIWLPVALCGLTLAWMVIMAQPFLRGHMPMVTGHLGQVASSFSANVTARAVKGSPEHIYISSVRIMMTLTLWAAAVAGCLLRWRRGQRDITLIALAVTPFLLMIVQSYGGEMLLRVYLFALPFAAFFVASLLQEELEKIPLWRCGLVACAVLALLSSFLFTRYGNEKMDYISANEVVGLRYLYRVAPPHSLLMEAWYGAPWQFERFEQFNYFSAKDVIKYSPIALASKEHVEAILDVIRREQPTEVYILFSKSQEAAADLLNDVPSFKLRQLERELLRSERFQSFYQNGDITILRYVPEKEK</sequence>
<feature type="transmembrane region" description="Helical" evidence="1">
    <location>
        <begin position="224"/>
        <end position="242"/>
    </location>
</feature>
<feature type="transmembrane region" description="Helical" evidence="1">
    <location>
        <begin position="288"/>
        <end position="321"/>
    </location>
</feature>
<accession>A0A326U0L1</accession>
<name>A0A326U0L1_THEHA</name>
<evidence type="ECO:0000313" key="2">
    <source>
        <dbReference type="EMBL" id="PZW22950.1"/>
    </source>
</evidence>
<feature type="transmembrane region" description="Helical" evidence="1">
    <location>
        <begin position="97"/>
        <end position="116"/>
    </location>
</feature>
<keyword evidence="3" id="KW-1185">Reference proteome</keyword>
<evidence type="ECO:0000313" key="3">
    <source>
        <dbReference type="Proteomes" id="UP000248806"/>
    </source>
</evidence>
<dbReference type="RefSeq" id="WP_111325445.1">
    <property type="nucleotide sequence ID" value="NZ_BIFX01000001.1"/>
</dbReference>
<feature type="transmembrane region" description="Helical" evidence="1">
    <location>
        <begin position="464"/>
        <end position="485"/>
    </location>
</feature>
<dbReference type="AlphaFoldDB" id="A0A326U0L1"/>
<gene>
    <name evidence="2" type="ORF">EI42_05162</name>
</gene>
<proteinExistence type="predicted"/>
<keyword evidence="1" id="KW-0472">Membrane</keyword>